<proteinExistence type="predicted"/>
<organism evidence="2 3">
    <name type="scientific">Drosophila arizonae</name>
    <name type="common">Fruit fly</name>
    <dbReference type="NCBI Taxonomy" id="7263"/>
    <lineage>
        <taxon>Eukaryota</taxon>
        <taxon>Metazoa</taxon>
        <taxon>Ecdysozoa</taxon>
        <taxon>Arthropoda</taxon>
        <taxon>Hexapoda</taxon>
        <taxon>Insecta</taxon>
        <taxon>Pterygota</taxon>
        <taxon>Neoptera</taxon>
        <taxon>Endopterygota</taxon>
        <taxon>Diptera</taxon>
        <taxon>Brachycera</taxon>
        <taxon>Muscomorpha</taxon>
        <taxon>Ephydroidea</taxon>
        <taxon>Drosophilidae</taxon>
        <taxon>Drosophila</taxon>
    </lineage>
</organism>
<evidence type="ECO:0000256" key="1">
    <source>
        <dbReference type="SAM" id="MobiDB-lite"/>
    </source>
</evidence>
<name>A0ABM1PM55_DROAR</name>
<evidence type="ECO:0000313" key="2">
    <source>
        <dbReference type="Proteomes" id="UP000694904"/>
    </source>
</evidence>
<evidence type="ECO:0000313" key="3">
    <source>
        <dbReference type="RefSeq" id="XP_017868291.1"/>
    </source>
</evidence>
<feature type="compositionally biased region" description="Acidic residues" evidence="1">
    <location>
        <begin position="1"/>
        <end position="10"/>
    </location>
</feature>
<keyword evidence="2" id="KW-1185">Reference proteome</keyword>
<feature type="compositionally biased region" description="Polar residues" evidence="1">
    <location>
        <begin position="782"/>
        <end position="797"/>
    </location>
</feature>
<feature type="region of interest" description="Disordered" evidence="1">
    <location>
        <begin position="780"/>
        <end position="927"/>
    </location>
</feature>
<dbReference type="Proteomes" id="UP000694904">
    <property type="component" value="Chromosome 5"/>
</dbReference>
<gene>
    <name evidence="3" type="primary">LOC108617119</name>
</gene>
<accession>A0ABM1PM55</accession>
<sequence length="948" mass="107767">MADDDDDDDYSITASPTELSDHCSLRQKRRNPYNVPPKLSTVTRGSCEKSKQELPCDDWEYEADRLDCLRAQQEPVRVHLIPASQNFTTLQSMLKQHDMKDIEDAEPDRDITETANIAQQILRDFCESPTYFEDDDQLLLEDYSPWFRFRSKRIKTYRKERLKTSSPVITDDDEDRLSCSSSELSVQEDYNTQVPTRTNCVFDPNSSQKICENLLNLSAFFSTQSNANKSINLPDMKMDLKNSTVLEANDFEDEDATGILEEMGYFIGGTEQCKYLEDNCDSKIIDNAEFSLFRDETTGRVEKLQDTNLCDDKNVHSKNTQLEAAKETSEIELLEEIALSEWQPMEIDNSSIKEQQEKDCKEQTEMEMIAFSEWQPVELIDNPIEIQEPPPKEKARYLHEIRKVVEAKCPVDNSNSIQFHTASNKAMKLTEEMKRKAAMLMADLETVGQEDQAENENMLKQNQAADSKRDEAAANCELLAGIPLSEWQPMAIPDSKEADGLDASNQLDMIPLSEWQPIDIPDGRANTTKDQQQKEATDWEVSPAQQKADCKQNGIPENIQFRTASNRALTLTKEMKQKAAMLMADLEGKNTDLYEAKKDSLSAIEEKTEVGYSQTRREGTNDNLHAEISNPVQFRTASNKVLELTDEMKQKAAMLMADLETVSTNPPTEQRKDKTTVKAGCSQSISEDDKNVQPNISECVQFHTASKKVLKLTEEMRQKAAMLMADLEPNQLEGTQKRFDDGCTVENKSLASQQTLKEGRVPKLIIETIDGIYPLDSEVKQPKSTVPREQNLNTQNRPDLIYETPKCTTELQSSLTQLSERSPLDRKTKSSIITRRNLLSLNKRRKQKRNSENCNADAGHTPIRRFASMAAATSTPMPSHRGIDVKENEDSPQPSVRERSCSQDSPRVERKRICKRKSEDALSPIYAPTHKTRRLGLSRIRNKSTHEI</sequence>
<feature type="region of interest" description="Disordered" evidence="1">
    <location>
        <begin position="659"/>
        <end position="689"/>
    </location>
</feature>
<feature type="region of interest" description="Disordered" evidence="1">
    <location>
        <begin position="513"/>
        <end position="548"/>
    </location>
</feature>
<feature type="region of interest" description="Disordered" evidence="1">
    <location>
        <begin position="1"/>
        <end position="43"/>
    </location>
</feature>
<reference evidence="2" key="2">
    <citation type="journal article" date="2016" name="G3 (Bethesda)">
        <title>Genome Evolution in Three Species of Cactophilic Drosophila.</title>
        <authorList>
            <person name="Sanchez-Flores A."/>
            <person name="Penazola F."/>
            <person name="Carpinteyro-Ponce J."/>
            <person name="Nazario-Yepiz N."/>
            <person name="Abreu-Goodger C."/>
            <person name="Machado C.A."/>
            <person name="Markow T.A."/>
        </authorList>
    </citation>
    <scope>NUCLEOTIDE SEQUENCE [LARGE SCALE GENOMIC DNA]</scope>
</reference>
<reference evidence="2" key="1">
    <citation type="journal article" date="1997" name="Nucleic Acids Res.">
        <title>tRNAscan-SE: a program for improved detection of transfer RNA genes in genomic sequence.</title>
        <authorList>
            <person name="Lowe T.M."/>
            <person name="Eddy S.R."/>
        </authorList>
    </citation>
    <scope>NUCLEOTIDE SEQUENCE [LARGE SCALE GENOMIC DNA]</scope>
</reference>
<dbReference type="GeneID" id="108617119"/>
<reference evidence="3" key="3">
    <citation type="submission" date="2025-08" db="UniProtKB">
        <authorList>
            <consortium name="RefSeq"/>
        </authorList>
    </citation>
    <scope>IDENTIFICATION</scope>
    <source>
        <tissue evidence="3">Whole organism</tissue>
    </source>
</reference>
<dbReference type="RefSeq" id="XP_017868291.1">
    <property type="nucleotide sequence ID" value="XM_018012802.1"/>
</dbReference>
<protein>
    <submittedName>
        <fullName evidence="3">Breast cancer type 2 susceptibility protein homolog isoform X1</fullName>
    </submittedName>
</protein>
<feature type="compositionally biased region" description="Polar residues" evidence="1">
    <location>
        <begin position="806"/>
        <end position="820"/>
    </location>
</feature>